<evidence type="ECO:0000313" key="2">
    <source>
        <dbReference type="Proteomes" id="UP000698800"/>
    </source>
</evidence>
<evidence type="ECO:0000313" key="1">
    <source>
        <dbReference type="EMBL" id="KAH0542987.1"/>
    </source>
</evidence>
<dbReference type="Proteomes" id="UP000698800">
    <property type="component" value="Unassembled WGS sequence"/>
</dbReference>
<name>A0A9P8I978_9PEZI</name>
<accession>A0A9P8I978</accession>
<keyword evidence="2" id="KW-1185">Reference proteome</keyword>
<organism evidence="1 2">
    <name type="scientific">Glutinoglossum americanum</name>
    <dbReference type="NCBI Taxonomy" id="1670608"/>
    <lineage>
        <taxon>Eukaryota</taxon>
        <taxon>Fungi</taxon>
        <taxon>Dikarya</taxon>
        <taxon>Ascomycota</taxon>
        <taxon>Pezizomycotina</taxon>
        <taxon>Geoglossomycetes</taxon>
        <taxon>Geoglossales</taxon>
        <taxon>Geoglossaceae</taxon>
        <taxon>Glutinoglossum</taxon>
    </lineage>
</organism>
<gene>
    <name evidence="1" type="ORF">FGG08_002675</name>
</gene>
<dbReference type="EMBL" id="JAGHQL010000042">
    <property type="protein sequence ID" value="KAH0542987.1"/>
    <property type="molecule type" value="Genomic_DNA"/>
</dbReference>
<proteinExistence type="predicted"/>
<protein>
    <submittedName>
        <fullName evidence="1">Uncharacterized protein</fullName>
    </submittedName>
</protein>
<comment type="caution">
    <text evidence="1">The sequence shown here is derived from an EMBL/GenBank/DDBJ whole genome shotgun (WGS) entry which is preliminary data.</text>
</comment>
<feature type="non-terminal residue" evidence="1">
    <location>
        <position position="93"/>
    </location>
</feature>
<reference evidence="1" key="1">
    <citation type="submission" date="2021-03" db="EMBL/GenBank/DDBJ databases">
        <title>Comparative genomics and phylogenomic investigation of the class Geoglossomycetes provide insights into ecological specialization and systematics.</title>
        <authorList>
            <person name="Melie T."/>
            <person name="Pirro S."/>
            <person name="Miller A.N."/>
            <person name="Quandt A."/>
        </authorList>
    </citation>
    <scope>NUCLEOTIDE SEQUENCE</scope>
    <source>
        <strain evidence="1">GBOQ0MN5Z8</strain>
    </source>
</reference>
<dbReference type="AlphaFoldDB" id="A0A9P8I978"/>
<sequence length="93" mass="10067">MPIATKGCETKTRMIAPAKPAAASNQHSTIQHTAPSLWSDATPDTMLAPMQMGLDEAAFWGSVPEIFPKPKRRDNGKLDPIILGKIWAMPEPG</sequence>